<dbReference type="PROSITE" id="PS00194">
    <property type="entry name" value="THIOREDOXIN_1"/>
    <property type="match status" value="1"/>
</dbReference>
<dbReference type="GO" id="GO:0015035">
    <property type="term" value="F:protein-disulfide reductase activity"/>
    <property type="evidence" value="ECO:0007669"/>
    <property type="project" value="InterPro"/>
</dbReference>
<feature type="active site" description="Nucleophile" evidence="8">
    <location>
        <position position="33"/>
    </location>
</feature>
<reference evidence="12" key="1">
    <citation type="submission" date="2015-05" db="EMBL/GenBank/DDBJ databases">
        <authorList>
            <person name="Urmite Genomes"/>
        </authorList>
    </citation>
    <scope>NUCLEOTIDE SEQUENCE [LARGE SCALE GENOMIC DNA]</scope>
    <source>
        <strain evidence="12">LF1</strain>
    </source>
</reference>
<dbReference type="InterPro" id="IPR036249">
    <property type="entry name" value="Thioredoxin-like_sf"/>
</dbReference>
<name>A0A0U1P3I1_9BACI</name>
<evidence type="ECO:0000256" key="6">
    <source>
        <dbReference type="ARBA" id="ARBA00023284"/>
    </source>
</evidence>
<feature type="site" description="Deprotonates C-terminal active site Cys" evidence="8">
    <location>
        <position position="24"/>
    </location>
</feature>
<dbReference type="CDD" id="cd02947">
    <property type="entry name" value="TRX_family"/>
    <property type="match status" value="1"/>
</dbReference>
<dbReference type="Proteomes" id="UP000199087">
    <property type="component" value="Unassembled WGS sequence"/>
</dbReference>
<feature type="disulfide bond" description="Redox-active" evidence="9">
    <location>
        <begin position="30"/>
        <end position="33"/>
    </location>
</feature>
<dbReference type="AlphaFoldDB" id="A0A0U1P3I1"/>
<feature type="domain" description="Thioredoxin" evidence="10">
    <location>
        <begin position="1"/>
        <end position="104"/>
    </location>
</feature>
<dbReference type="PROSITE" id="PS51352">
    <property type="entry name" value="THIOREDOXIN_2"/>
    <property type="match status" value="1"/>
</dbReference>
<dbReference type="STRING" id="1499688.BN000_04912"/>
<keyword evidence="5 9" id="KW-1015">Disulfide bond</keyword>
<dbReference type="OrthoDB" id="9790390at2"/>
<protein>
    <recommendedName>
        <fullName evidence="2 7">Thioredoxin</fullName>
    </recommendedName>
</protein>
<evidence type="ECO:0000256" key="9">
    <source>
        <dbReference type="PIRSR" id="PIRSR000077-4"/>
    </source>
</evidence>
<evidence type="ECO:0000256" key="5">
    <source>
        <dbReference type="ARBA" id="ARBA00023157"/>
    </source>
</evidence>
<dbReference type="PRINTS" id="PR00421">
    <property type="entry name" value="THIOREDOXIN"/>
</dbReference>
<evidence type="ECO:0000256" key="1">
    <source>
        <dbReference type="ARBA" id="ARBA00008987"/>
    </source>
</evidence>
<dbReference type="PANTHER" id="PTHR45663:SF11">
    <property type="entry name" value="GEO12009P1"/>
    <property type="match status" value="1"/>
</dbReference>
<keyword evidence="12" id="KW-1185">Reference proteome</keyword>
<dbReference type="InterPro" id="IPR013766">
    <property type="entry name" value="Thioredoxin_domain"/>
</dbReference>
<dbReference type="GO" id="GO:0045454">
    <property type="term" value="P:cell redox homeostasis"/>
    <property type="evidence" value="ECO:0007669"/>
    <property type="project" value="TreeGrafter"/>
</dbReference>
<comment type="similarity">
    <text evidence="1 7">Belongs to the thioredoxin family.</text>
</comment>
<keyword evidence="4" id="KW-0249">Electron transport</keyword>
<evidence type="ECO:0000256" key="4">
    <source>
        <dbReference type="ARBA" id="ARBA00022982"/>
    </source>
</evidence>
<dbReference type="PIRSF" id="PIRSF000077">
    <property type="entry name" value="Thioredoxin"/>
    <property type="match status" value="1"/>
</dbReference>
<gene>
    <name evidence="11" type="primary">trx</name>
    <name evidence="11" type="ORF">BN000_04912</name>
</gene>
<dbReference type="PANTHER" id="PTHR45663">
    <property type="entry name" value="GEO12009P1"/>
    <property type="match status" value="1"/>
</dbReference>
<keyword evidence="6 9" id="KW-0676">Redox-active center</keyword>
<dbReference type="GO" id="GO:0005829">
    <property type="term" value="C:cytosol"/>
    <property type="evidence" value="ECO:0007669"/>
    <property type="project" value="TreeGrafter"/>
</dbReference>
<evidence type="ECO:0000259" key="10">
    <source>
        <dbReference type="PROSITE" id="PS51352"/>
    </source>
</evidence>
<dbReference type="InterPro" id="IPR005746">
    <property type="entry name" value="Thioredoxin"/>
</dbReference>
<evidence type="ECO:0000256" key="3">
    <source>
        <dbReference type="ARBA" id="ARBA00022448"/>
    </source>
</evidence>
<dbReference type="EMBL" id="CVRB01000006">
    <property type="protein sequence ID" value="CRK84859.1"/>
    <property type="molecule type" value="Genomic_DNA"/>
</dbReference>
<dbReference type="SUPFAM" id="SSF52833">
    <property type="entry name" value="Thioredoxin-like"/>
    <property type="match status" value="1"/>
</dbReference>
<evidence type="ECO:0000313" key="12">
    <source>
        <dbReference type="Proteomes" id="UP000199087"/>
    </source>
</evidence>
<evidence type="ECO:0000256" key="8">
    <source>
        <dbReference type="PIRSR" id="PIRSR000077-1"/>
    </source>
</evidence>
<feature type="active site" description="Nucleophile" evidence="8">
    <location>
        <position position="30"/>
    </location>
</feature>
<accession>A0A0U1P3I1</accession>
<dbReference type="Gene3D" id="3.40.30.10">
    <property type="entry name" value="Glutaredoxin"/>
    <property type="match status" value="1"/>
</dbReference>
<sequence>MSILHADRQDIIKEIQMSNLVLIDCWAPWCPPCRMIGAVLEEVHQEFGLKIVKVNADENEDFISLFQVLGLPTLLLFQDGELVKRITGFQPKALLIESLKEWIN</sequence>
<dbReference type="InterPro" id="IPR017937">
    <property type="entry name" value="Thioredoxin_CS"/>
</dbReference>
<dbReference type="RefSeq" id="WP_090639244.1">
    <property type="nucleotide sequence ID" value="NZ_CVRB01000006.1"/>
</dbReference>
<keyword evidence="3" id="KW-0813">Transport</keyword>
<evidence type="ECO:0000256" key="7">
    <source>
        <dbReference type="PIRNR" id="PIRNR000077"/>
    </source>
</evidence>
<evidence type="ECO:0000256" key="2">
    <source>
        <dbReference type="ARBA" id="ARBA00020570"/>
    </source>
</evidence>
<feature type="site" description="Contributes to redox potential value" evidence="8">
    <location>
        <position position="31"/>
    </location>
</feature>
<proteinExistence type="inferred from homology"/>
<feature type="site" description="Contributes to redox potential value" evidence="8">
    <location>
        <position position="32"/>
    </location>
</feature>
<evidence type="ECO:0000313" key="11">
    <source>
        <dbReference type="EMBL" id="CRK84859.1"/>
    </source>
</evidence>
<dbReference type="Pfam" id="PF00085">
    <property type="entry name" value="Thioredoxin"/>
    <property type="match status" value="1"/>
</dbReference>
<organism evidence="11 12">
    <name type="scientific">Neobacillus massiliamazoniensis</name>
    <dbReference type="NCBI Taxonomy" id="1499688"/>
    <lineage>
        <taxon>Bacteria</taxon>
        <taxon>Bacillati</taxon>
        <taxon>Bacillota</taxon>
        <taxon>Bacilli</taxon>
        <taxon>Bacillales</taxon>
        <taxon>Bacillaceae</taxon>
        <taxon>Neobacillus</taxon>
    </lineage>
</organism>